<feature type="region of interest" description="Disordered" evidence="1">
    <location>
        <begin position="1"/>
        <end position="24"/>
    </location>
</feature>
<gene>
    <name evidence="2" type="ORF">OIU85_003808</name>
</gene>
<feature type="non-terminal residue" evidence="2">
    <location>
        <position position="78"/>
    </location>
</feature>
<evidence type="ECO:0000313" key="2">
    <source>
        <dbReference type="EMBL" id="KAJ6697472.1"/>
    </source>
</evidence>
<sequence length="78" mass="8886">MVWRRERRRGDDGEGRYGVSTDGGERGILRVEGRVRDWAVPEKEKGHCCGGRDRRRGEGKTGERNRNCGKQCEGPEVK</sequence>
<feature type="region of interest" description="Disordered" evidence="1">
    <location>
        <begin position="46"/>
        <end position="78"/>
    </location>
</feature>
<evidence type="ECO:0000313" key="3">
    <source>
        <dbReference type="Proteomes" id="UP001151529"/>
    </source>
</evidence>
<comment type="caution">
    <text evidence="2">The sequence shown here is derived from an EMBL/GenBank/DDBJ whole genome shotgun (WGS) entry which is preliminary data.</text>
</comment>
<proteinExistence type="predicted"/>
<evidence type="ECO:0000256" key="1">
    <source>
        <dbReference type="SAM" id="MobiDB-lite"/>
    </source>
</evidence>
<name>A0A9Q0T1F5_SALVM</name>
<organism evidence="2 3">
    <name type="scientific">Salix viminalis</name>
    <name type="common">Common osier</name>
    <name type="synonym">Basket willow</name>
    <dbReference type="NCBI Taxonomy" id="40686"/>
    <lineage>
        <taxon>Eukaryota</taxon>
        <taxon>Viridiplantae</taxon>
        <taxon>Streptophyta</taxon>
        <taxon>Embryophyta</taxon>
        <taxon>Tracheophyta</taxon>
        <taxon>Spermatophyta</taxon>
        <taxon>Magnoliopsida</taxon>
        <taxon>eudicotyledons</taxon>
        <taxon>Gunneridae</taxon>
        <taxon>Pentapetalae</taxon>
        <taxon>rosids</taxon>
        <taxon>fabids</taxon>
        <taxon>Malpighiales</taxon>
        <taxon>Salicaceae</taxon>
        <taxon>Saliceae</taxon>
        <taxon>Salix</taxon>
    </lineage>
</organism>
<accession>A0A9Q0T1F5</accession>
<dbReference type="EMBL" id="JAPFFL010000010">
    <property type="protein sequence ID" value="KAJ6697472.1"/>
    <property type="molecule type" value="Genomic_DNA"/>
</dbReference>
<protein>
    <submittedName>
        <fullName evidence="2">Uncharacterized protein</fullName>
    </submittedName>
</protein>
<feature type="compositionally biased region" description="Basic and acidic residues" evidence="1">
    <location>
        <begin position="46"/>
        <end position="66"/>
    </location>
</feature>
<keyword evidence="3" id="KW-1185">Reference proteome</keyword>
<reference evidence="2" key="1">
    <citation type="submission" date="2022-11" db="EMBL/GenBank/DDBJ databases">
        <authorList>
            <person name="Hyden B.L."/>
            <person name="Feng K."/>
            <person name="Yates T."/>
            <person name="Jawdy S."/>
            <person name="Smart L.B."/>
            <person name="Muchero W."/>
        </authorList>
    </citation>
    <scope>NUCLEOTIDE SEQUENCE</scope>
    <source>
        <tissue evidence="2">Shoot tip</tissue>
    </source>
</reference>
<dbReference type="AlphaFoldDB" id="A0A9Q0T1F5"/>
<reference evidence="2" key="2">
    <citation type="journal article" date="2023" name="Int. J. Mol. Sci.">
        <title>De Novo Assembly and Annotation of 11 Diverse Shrub Willow (Salix) Genomes Reveals Novel Gene Organization in Sex-Linked Regions.</title>
        <authorList>
            <person name="Hyden B."/>
            <person name="Feng K."/>
            <person name="Yates T.B."/>
            <person name="Jawdy S."/>
            <person name="Cereghino C."/>
            <person name="Smart L.B."/>
            <person name="Muchero W."/>
        </authorList>
    </citation>
    <scope>NUCLEOTIDE SEQUENCE [LARGE SCALE GENOMIC DNA]</scope>
    <source>
        <tissue evidence="2">Shoot tip</tissue>
    </source>
</reference>
<dbReference type="Proteomes" id="UP001151529">
    <property type="component" value="Chromosome 19"/>
</dbReference>